<dbReference type="HOGENOM" id="CLU_710294_0_0_1"/>
<reference evidence="11" key="1">
    <citation type="journal article" date="2012" name="Nature">
        <title>The oyster genome reveals stress adaptation and complexity of shell formation.</title>
        <authorList>
            <person name="Zhang G."/>
            <person name="Fang X."/>
            <person name="Guo X."/>
            <person name="Li L."/>
            <person name="Luo R."/>
            <person name="Xu F."/>
            <person name="Yang P."/>
            <person name="Zhang L."/>
            <person name="Wang X."/>
            <person name="Qi H."/>
            <person name="Xiong Z."/>
            <person name="Que H."/>
            <person name="Xie Y."/>
            <person name="Holland P.W."/>
            <person name="Paps J."/>
            <person name="Zhu Y."/>
            <person name="Wu F."/>
            <person name="Chen Y."/>
            <person name="Wang J."/>
            <person name="Peng C."/>
            <person name="Meng J."/>
            <person name="Yang L."/>
            <person name="Liu J."/>
            <person name="Wen B."/>
            <person name="Zhang N."/>
            <person name="Huang Z."/>
            <person name="Zhu Q."/>
            <person name="Feng Y."/>
            <person name="Mount A."/>
            <person name="Hedgecock D."/>
            <person name="Xu Z."/>
            <person name="Liu Y."/>
            <person name="Domazet-Loso T."/>
            <person name="Du Y."/>
            <person name="Sun X."/>
            <person name="Zhang S."/>
            <person name="Liu B."/>
            <person name="Cheng P."/>
            <person name="Jiang X."/>
            <person name="Li J."/>
            <person name="Fan D."/>
            <person name="Wang W."/>
            <person name="Fu W."/>
            <person name="Wang T."/>
            <person name="Wang B."/>
            <person name="Zhang J."/>
            <person name="Peng Z."/>
            <person name="Li Y."/>
            <person name="Li N."/>
            <person name="Wang J."/>
            <person name="Chen M."/>
            <person name="He Y."/>
            <person name="Tan F."/>
            <person name="Song X."/>
            <person name="Zheng Q."/>
            <person name="Huang R."/>
            <person name="Yang H."/>
            <person name="Du X."/>
            <person name="Chen L."/>
            <person name="Yang M."/>
            <person name="Gaffney P.M."/>
            <person name="Wang S."/>
            <person name="Luo L."/>
            <person name="She Z."/>
            <person name="Ming Y."/>
            <person name="Huang W."/>
            <person name="Zhang S."/>
            <person name="Huang B."/>
            <person name="Zhang Y."/>
            <person name="Qu T."/>
            <person name="Ni P."/>
            <person name="Miao G."/>
            <person name="Wang J."/>
            <person name="Wang Q."/>
            <person name="Steinberg C.E."/>
            <person name="Wang H."/>
            <person name="Li N."/>
            <person name="Qian L."/>
            <person name="Zhang G."/>
            <person name="Li Y."/>
            <person name="Yang H."/>
            <person name="Liu X."/>
            <person name="Wang J."/>
            <person name="Yin Y."/>
            <person name="Wang J."/>
        </authorList>
    </citation>
    <scope>NUCLEOTIDE SEQUENCE [LARGE SCALE GENOMIC DNA]</scope>
    <source>
        <strain evidence="11">05x7-T-G4-1.051#20</strain>
    </source>
</reference>
<feature type="transmembrane region" description="Helical" evidence="9">
    <location>
        <begin position="26"/>
        <end position="53"/>
    </location>
</feature>
<comment type="subcellular location">
    <subcellularLocation>
        <location evidence="1">Membrane</location>
        <topology evidence="1">Multi-pass membrane protein</topology>
    </subcellularLocation>
</comment>
<dbReference type="GO" id="GO:0016020">
    <property type="term" value="C:membrane"/>
    <property type="evidence" value="ECO:0007669"/>
    <property type="project" value="UniProtKB-SubCell"/>
</dbReference>
<dbReference type="Gene3D" id="1.20.1070.10">
    <property type="entry name" value="Rhodopsin 7-helix transmembrane proteins"/>
    <property type="match status" value="1"/>
</dbReference>
<feature type="transmembrane region" description="Helical" evidence="9">
    <location>
        <begin position="65"/>
        <end position="90"/>
    </location>
</feature>
<feature type="transmembrane region" description="Helical" evidence="9">
    <location>
        <begin position="392"/>
        <end position="413"/>
    </location>
</feature>
<protein>
    <submittedName>
        <fullName evidence="11">D(2) dopamine receptor</fullName>
    </submittedName>
</protein>
<name>K1PLP7_MAGGI</name>
<feature type="domain" description="G-protein coupled receptors family 1 profile" evidence="10">
    <location>
        <begin position="45"/>
        <end position="414"/>
    </location>
</feature>
<keyword evidence="4" id="KW-0297">G-protein coupled receptor</keyword>
<keyword evidence="3 9" id="KW-1133">Transmembrane helix</keyword>
<dbReference type="InParanoid" id="K1PLP7"/>
<feature type="compositionally biased region" description="Polar residues" evidence="8">
    <location>
        <begin position="282"/>
        <end position="297"/>
    </location>
</feature>
<keyword evidence="6 11" id="KW-0675">Receptor</keyword>
<evidence type="ECO:0000256" key="1">
    <source>
        <dbReference type="ARBA" id="ARBA00004141"/>
    </source>
</evidence>
<dbReference type="GO" id="GO:0004930">
    <property type="term" value="F:G protein-coupled receptor activity"/>
    <property type="evidence" value="ECO:0007669"/>
    <property type="project" value="UniProtKB-KW"/>
</dbReference>
<dbReference type="EMBL" id="JH823103">
    <property type="protein sequence ID" value="EKC17385.1"/>
    <property type="molecule type" value="Genomic_DNA"/>
</dbReference>
<dbReference type="KEGG" id="crg:105324398"/>
<dbReference type="InterPro" id="IPR000276">
    <property type="entry name" value="GPCR_Rhodpsn"/>
</dbReference>
<keyword evidence="2 9" id="KW-0812">Transmembrane</keyword>
<evidence type="ECO:0000259" key="10">
    <source>
        <dbReference type="PROSITE" id="PS50262"/>
    </source>
</evidence>
<evidence type="ECO:0000256" key="9">
    <source>
        <dbReference type="SAM" id="Phobius"/>
    </source>
</evidence>
<dbReference type="Pfam" id="PF00001">
    <property type="entry name" value="7tm_1"/>
    <property type="match status" value="1"/>
</dbReference>
<evidence type="ECO:0000256" key="2">
    <source>
        <dbReference type="ARBA" id="ARBA00022692"/>
    </source>
</evidence>
<feature type="transmembrane region" description="Helical" evidence="9">
    <location>
        <begin position="359"/>
        <end position="380"/>
    </location>
</feature>
<evidence type="ECO:0000256" key="7">
    <source>
        <dbReference type="ARBA" id="ARBA00023224"/>
    </source>
</evidence>
<gene>
    <name evidence="11" type="ORF">CGI_10000942</name>
</gene>
<dbReference type="InterPro" id="IPR050125">
    <property type="entry name" value="GPCR_opsins"/>
</dbReference>
<evidence type="ECO:0000256" key="6">
    <source>
        <dbReference type="ARBA" id="ARBA00023170"/>
    </source>
</evidence>
<proteinExistence type="predicted"/>
<keyword evidence="7" id="KW-0807">Transducer</keyword>
<dbReference type="PRINTS" id="PR00237">
    <property type="entry name" value="GPCRRHODOPSN"/>
</dbReference>
<organism evidence="11">
    <name type="scientific">Magallana gigas</name>
    <name type="common">Pacific oyster</name>
    <name type="synonym">Crassostrea gigas</name>
    <dbReference type="NCBI Taxonomy" id="29159"/>
    <lineage>
        <taxon>Eukaryota</taxon>
        <taxon>Metazoa</taxon>
        <taxon>Spiralia</taxon>
        <taxon>Lophotrochozoa</taxon>
        <taxon>Mollusca</taxon>
        <taxon>Bivalvia</taxon>
        <taxon>Autobranchia</taxon>
        <taxon>Pteriomorphia</taxon>
        <taxon>Ostreida</taxon>
        <taxon>Ostreoidea</taxon>
        <taxon>Ostreidae</taxon>
        <taxon>Magallana</taxon>
    </lineage>
</organism>
<dbReference type="AlphaFoldDB" id="K1PLP7"/>
<dbReference type="PANTHER" id="PTHR24240">
    <property type="entry name" value="OPSIN"/>
    <property type="match status" value="1"/>
</dbReference>
<evidence type="ECO:0000313" key="11">
    <source>
        <dbReference type="EMBL" id="EKC17385.1"/>
    </source>
</evidence>
<dbReference type="PROSITE" id="PS50262">
    <property type="entry name" value="G_PROTEIN_RECEP_F1_2"/>
    <property type="match status" value="1"/>
</dbReference>
<evidence type="ECO:0000256" key="4">
    <source>
        <dbReference type="ARBA" id="ARBA00023040"/>
    </source>
</evidence>
<feature type="compositionally biased region" description="Polar residues" evidence="8">
    <location>
        <begin position="303"/>
        <end position="316"/>
    </location>
</feature>
<feature type="transmembrane region" description="Helical" evidence="9">
    <location>
        <begin position="134"/>
        <end position="156"/>
    </location>
</feature>
<keyword evidence="5 9" id="KW-0472">Membrane</keyword>
<dbReference type="SUPFAM" id="SSF81321">
    <property type="entry name" value="Family A G protein-coupled receptor-like"/>
    <property type="match status" value="1"/>
</dbReference>
<evidence type="ECO:0000256" key="3">
    <source>
        <dbReference type="ARBA" id="ARBA00022989"/>
    </source>
</evidence>
<sequence>MSNASSLADTVAAFSGPYLLWLEKDVLPIITGTVLLCVFLCGFVLNSLTIHAIRKKRITSLCKHLFLQLVALDFVAYSFLLLPVIITSFAKDWVLSDALCQISGALGTTCFICVFIFLTFLCAERMVKMNNPSVYDGFFGNTCICVIISVVTWALAFTGSMLPTAGWGTLKYISYQNRCNLQHSKNTINMNLIFFFGMFLPTFVALLFCIGTFLQRKEILKSLTSLKSYVNNVNVKVERKSRENGATENIKLGEIVSDEYETVPEVENVNRALTAAEIEVKQPNSSSPDRMSVTSPINERPNSRNSVSPIPGSQSTRSEKEMRKDLIRGGVSGDETRLKTRRVASTVYKRSMEQVDFHLAATYVLILGIVFILWLPYVIVCYLDVYDTTYIWGGWYSIVLIISDISYCIKPIVFMSHNHLFRKATSDAVPESLRTRAIRAKRVLSKTARKVDGVIFLKMGDDARTPIILK</sequence>
<evidence type="ECO:0000256" key="5">
    <source>
        <dbReference type="ARBA" id="ARBA00023136"/>
    </source>
</evidence>
<evidence type="ECO:0000256" key="8">
    <source>
        <dbReference type="SAM" id="MobiDB-lite"/>
    </source>
</evidence>
<dbReference type="OrthoDB" id="6160870at2759"/>
<feature type="transmembrane region" description="Helical" evidence="9">
    <location>
        <begin position="192"/>
        <end position="214"/>
    </location>
</feature>
<dbReference type="InterPro" id="IPR017452">
    <property type="entry name" value="GPCR_Rhodpsn_7TM"/>
</dbReference>
<accession>K1PLP7</accession>
<feature type="transmembrane region" description="Helical" evidence="9">
    <location>
        <begin position="102"/>
        <end position="122"/>
    </location>
</feature>
<feature type="region of interest" description="Disordered" evidence="8">
    <location>
        <begin position="277"/>
        <end position="321"/>
    </location>
</feature>